<dbReference type="AlphaFoldDB" id="A0A0R2ABC0"/>
<reference evidence="1 2" key="1">
    <citation type="journal article" date="2015" name="Genome Announc.">
        <title>Expanding the biotechnology potential of lactobacilli through comparative genomics of 213 strains and associated genera.</title>
        <authorList>
            <person name="Sun Z."/>
            <person name="Harris H.M."/>
            <person name="McCann A."/>
            <person name="Guo C."/>
            <person name="Argimon S."/>
            <person name="Zhang W."/>
            <person name="Yang X."/>
            <person name="Jeffery I.B."/>
            <person name="Cooney J.C."/>
            <person name="Kagawa T.F."/>
            <person name="Liu W."/>
            <person name="Song Y."/>
            <person name="Salvetti E."/>
            <person name="Wrobel A."/>
            <person name="Rasinkangas P."/>
            <person name="Parkhill J."/>
            <person name="Rea M.C."/>
            <person name="O'Sullivan O."/>
            <person name="Ritari J."/>
            <person name="Douillard F.P."/>
            <person name="Paul Ross R."/>
            <person name="Yang R."/>
            <person name="Briner A.E."/>
            <person name="Felis G.E."/>
            <person name="de Vos W.M."/>
            <person name="Barrangou R."/>
            <person name="Klaenhammer T.R."/>
            <person name="Caufield P.W."/>
            <person name="Cui Y."/>
            <person name="Zhang H."/>
            <person name="O'Toole P.W."/>
        </authorList>
    </citation>
    <scope>NUCLEOTIDE SEQUENCE [LARGE SCALE GENOMIC DNA]</scope>
    <source>
        <strain evidence="1 2">DSM 20634</strain>
    </source>
</reference>
<dbReference type="PATRIC" id="fig|1423813.3.peg.129"/>
<keyword evidence="2" id="KW-1185">Reference proteome</keyword>
<dbReference type="STRING" id="1423813.FC26_GL000122"/>
<name>A0A0R2ABC0_9LACO</name>
<accession>A0A0R2ABC0</accession>
<comment type="caution">
    <text evidence="1">The sequence shown here is derived from an EMBL/GenBank/DDBJ whole genome shotgun (WGS) entry which is preliminary data.</text>
</comment>
<protein>
    <submittedName>
        <fullName evidence="1">Uncharacterized protein</fullName>
    </submittedName>
</protein>
<sequence length="98" mass="11384">MIVSNITSILLERKQDRKDINFKPCVFPITFTHKKKEAPQCVILSIQPDGTYETHKFESKFADIKDPIRDRYHAALFDCDDEPEEMDALLDEIKQNVG</sequence>
<evidence type="ECO:0000313" key="1">
    <source>
        <dbReference type="EMBL" id="KRM60953.1"/>
    </source>
</evidence>
<proteinExistence type="predicted"/>
<evidence type="ECO:0000313" key="2">
    <source>
        <dbReference type="Proteomes" id="UP000051733"/>
    </source>
</evidence>
<organism evidence="1 2">
    <name type="scientific">Paucilactobacillus vaccinostercus DSM 20634</name>
    <dbReference type="NCBI Taxonomy" id="1423813"/>
    <lineage>
        <taxon>Bacteria</taxon>
        <taxon>Bacillati</taxon>
        <taxon>Bacillota</taxon>
        <taxon>Bacilli</taxon>
        <taxon>Lactobacillales</taxon>
        <taxon>Lactobacillaceae</taxon>
        <taxon>Paucilactobacillus</taxon>
    </lineage>
</organism>
<dbReference type="Proteomes" id="UP000051733">
    <property type="component" value="Unassembled WGS sequence"/>
</dbReference>
<dbReference type="EMBL" id="AYYY01000057">
    <property type="protein sequence ID" value="KRM60953.1"/>
    <property type="molecule type" value="Genomic_DNA"/>
</dbReference>
<gene>
    <name evidence="1" type="ORF">FC26_GL000122</name>
</gene>